<dbReference type="GO" id="GO:0016779">
    <property type="term" value="F:nucleotidyltransferase activity"/>
    <property type="evidence" value="ECO:0007669"/>
    <property type="project" value="UniProtKB-KW"/>
</dbReference>
<proteinExistence type="predicted"/>
<sequence length="126" mass="13601">MKYLVSAMLVVVGIIHLLPLSGVLGSERLASLYGLQFNEPNLEILMRHRAVLFGLLGAFMVFAAFKPAYQTVAFIGGFISVVSFLYLAWSVGGYNEQVGRVFIADVVALGCLVVGGVVHAVLQREV</sequence>
<keyword evidence="3" id="KW-1185">Reference proteome</keyword>
<reference evidence="3" key="1">
    <citation type="journal article" date="2019" name="Int. J. Syst. Evol. Microbiol.">
        <title>The Global Catalogue of Microorganisms (GCM) 10K type strain sequencing project: providing services to taxonomists for standard genome sequencing and annotation.</title>
        <authorList>
            <consortium name="The Broad Institute Genomics Platform"/>
            <consortium name="The Broad Institute Genome Sequencing Center for Infectious Disease"/>
            <person name="Wu L."/>
            <person name="Ma J."/>
        </authorList>
    </citation>
    <scope>NUCLEOTIDE SEQUENCE [LARGE SCALE GENOMIC DNA]</scope>
    <source>
        <strain evidence="3">CGMCC 1.12371</strain>
    </source>
</reference>
<dbReference type="EMBL" id="JBHTCA010000009">
    <property type="protein sequence ID" value="MFC7409809.1"/>
    <property type="molecule type" value="Genomic_DNA"/>
</dbReference>
<evidence type="ECO:0000256" key="1">
    <source>
        <dbReference type="SAM" id="Phobius"/>
    </source>
</evidence>
<feature type="transmembrane region" description="Helical" evidence="1">
    <location>
        <begin position="72"/>
        <end position="89"/>
    </location>
</feature>
<keyword evidence="1" id="KW-1133">Transmembrane helix</keyword>
<keyword evidence="2" id="KW-0808">Transferase</keyword>
<evidence type="ECO:0000313" key="3">
    <source>
        <dbReference type="Proteomes" id="UP001596501"/>
    </source>
</evidence>
<keyword evidence="2" id="KW-0548">Nucleotidyltransferase</keyword>
<evidence type="ECO:0000313" key="2">
    <source>
        <dbReference type="EMBL" id="MFC7409809.1"/>
    </source>
</evidence>
<dbReference type="RefSeq" id="WP_382223980.1">
    <property type="nucleotide sequence ID" value="NZ_JBHTCA010000009.1"/>
</dbReference>
<feature type="transmembrane region" description="Helical" evidence="1">
    <location>
        <begin position="101"/>
        <end position="122"/>
    </location>
</feature>
<keyword evidence="1" id="KW-0812">Transmembrane</keyword>
<name>A0ABW2QK45_9BURK</name>
<protein>
    <submittedName>
        <fullName evidence="2">Phosphopantetheine adenylyltransferase</fullName>
    </submittedName>
</protein>
<feature type="transmembrane region" description="Helical" evidence="1">
    <location>
        <begin position="49"/>
        <end position="65"/>
    </location>
</feature>
<organism evidence="2 3">
    <name type="scientific">Hydrogenophaga atypica</name>
    <dbReference type="NCBI Taxonomy" id="249409"/>
    <lineage>
        <taxon>Bacteria</taxon>
        <taxon>Pseudomonadati</taxon>
        <taxon>Pseudomonadota</taxon>
        <taxon>Betaproteobacteria</taxon>
        <taxon>Burkholderiales</taxon>
        <taxon>Comamonadaceae</taxon>
        <taxon>Hydrogenophaga</taxon>
    </lineage>
</organism>
<accession>A0ABW2QK45</accession>
<comment type="caution">
    <text evidence="2">The sequence shown here is derived from an EMBL/GenBank/DDBJ whole genome shotgun (WGS) entry which is preliminary data.</text>
</comment>
<gene>
    <name evidence="2" type="ORF">ACFQPB_13135</name>
</gene>
<keyword evidence="1" id="KW-0472">Membrane</keyword>
<dbReference type="Proteomes" id="UP001596501">
    <property type="component" value="Unassembled WGS sequence"/>
</dbReference>